<reference evidence="1 2" key="1">
    <citation type="journal article" date="2019" name="Genome Biol. Evol.">
        <title>Insights into the evolution of the New World diploid cottons (Gossypium, subgenus Houzingenia) based on genome sequencing.</title>
        <authorList>
            <person name="Grover C.E."/>
            <person name="Arick M.A. 2nd"/>
            <person name="Thrash A."/>
            <person name="Conover J.L."/>
            <person name="Sanders W.S."/>
            <person name="Peterson D.G."/>
            <person name="Frelichowski J.E."/>
            <person name="Scheffler J.A."/>
            <person name="Scheffler B.E."/>
            <person name="Wendel J.F."/>
        </authorList>
    </citation>
    <scope>NUCLEOTIDE SEQUENCE [LARGE SCALE GENOMIC DNA]</scope>
    <source>
        <strain evidence="1">5</strain>
        <tissue evidence="1">Leaf</tissue>
    </source>
</reference>
<organism evidence="1 2">
    <name type="scientific">Gossypium gossypioides</name>
    <name type="common">Mexican cotton</name>
    <name type="synonym">Selera gossypioides</name>
    <dbReference type="NCBI Taxonomy" id="34282"/>
    <lineage>
        <taxon>Eukaryota</taxon>
        <taxon>Viridiplantae</taxon>
        <taxon>Streptophyta</taxon>
        <taxon>Embryophyta</taxon>
        <taxon>Tracheophyta</taxon>
        <taxon>Spermatophyta</taxon>
        <taxon>Magnoliopsida</taxon>
        <taxon>eudicotyledons</taxon>
        <taxon>Gunneridae</taxon>
        <taxon>Pentapetalae</taxon>
        <taxon>rosids</taxon>
        <taxon>malvids</taxon>
        <taxon>Malvales</taxon>
        <taxon>Malvaceae</taxon>
        <taxon>Malvoideae</taxon>
        <taxon>Gossypium</taxon>
    </lineage>
</organism>
<protein>
    <recommendedName>
        <fullName evidence="3">Aspartic peptidase DDI1-type domain-containing protein</fullName>
    </recommendedName>
</protein>
<dbReference type="PANTHER" id="PTHR12917:SF18">
    <property type="entry name" value="DNA DAMAGE-INDUCIBLE PROTEIN 1-LIKE"/>
    <property type="match status" value="1"/>
</dbReference>
<dbReference type="Gene3D" id="2.40.70.10">
    <property type="entry name" value="Acid Proteases"/>
    <property type="match status" value="1"/>
</dbReference>
<dbReference type="CDD" id="cd00303">
    <property type="entry name" value="retropepsin_like"/>
    <property type="match status" value="1"/>
</dbReference>
<evidence type="ECO:0008006" key="3">
    <source>
        <dbReference type="Google" id="ProtNLM"/>
    </source>
</evidence>
<evidence type="ECO:0000313" key="1">
    <source>
        <dbReference type="EMBL" id="MBA0754081.1"/>
    </source>
</evidence>
<dbReference type="SUPFAM" id="SSF50630">
    <property type="entry name" value="Acid proteases"/>
    <property type="match status" value="1"/>
</dbReference>
<dbReference type="Proteomes" id="UP000593579">
    <property type="component" value="Unassembled WGS sequence"/>
</dbReference>
<dbReference type="EMBL" id="JABEZY010259698">
    <property type="protein sequence ID" value="MBA0754081.1"/>
    <property type="molecule type" value="Genomic_DNA"/>
</dbReference>
<dbReference type="AlphaFoldDB" id="A0A7J9D098"/>
<sequence length="146" mass="16365">MKKDCPKVSLFSAIKRNDESEETKPVERNTSKVNSMVLISKKKNSNEGLMLVDINIAGQKRSGLVDTGVSNLFISKKAAKKLGLSIRKSNKKIKTVNSDEAPTVGVVQNVELQIDEWKGKEEFKVIQLDDYDYVFGLKLLYRCIGI</sequence>
<dbReference type="InterPro" id="IPR021109">
    <property type="entry name" value="Peptidase_aspartic_dom_sf"/>
</dbReference>
<gene>
    <name evidence="1" type="ORF">Gogos_021084</name>
</gene>
<comment type="caution">
    <text evidence="1">The sequence shown here is derived from an EMBL/GenBank/DDBJ whole genome shotgun (WGS) entry which is preliminary data.</text>
</comment>
<dbReference type="PANTHER" id="PTHR12917">
    <property type="entry name" value="ASPARTYL PROTEASE DDI-RELATED"/>
    <property type="match status" value="1"/>
</dbReference>
<keyword evidence="2" id="KW-1185">Reference proteome</keyword>
<evidence type="ECO:0000313" key="2">
    <source>
        <dbReference type="Proteomes" id="UP000593579"/>
    </source>
</evidence>
<accession>A0A7J9D098</accession>
<dbReference type="Pfam" id="PF13650">
    <property type="entry name" value="Asp_protease_2"/>
    <property type="match status" value="1"/>
</dbReference>
<proteinExistence type="predicted"/>
<dbReference type="OrthoDB" id="1001751at2759"/>
<name>A0A7J9D098_GOSGO</name>